<reference evidence="2 3" key="1">
    <citation type="journal article" date="2021" name="DNA Res.">
        <title>Genome analysis of Candida subhashii reveals its hybrid nature and dual mitochondrial genome conformations.</title>
        <authorList>
            <person name="Mixao V."/>
            <person name="Hegedusova E."/>
            <person name="Saus E."/>
            <person name="Pryszcz L.P."/>
            <person name="Cillingova A."/>
            <person name="Nosek J."/>
            <person name="Gabaldon T."/>
        </authorList>
    </citation>
    <scope>NUCLEOTIDE SEQUENCE [LARGE SCALE GENOMIC DNA]</scope>
    <source>
        <strain evidence="2 3">CBS 10753</strain>
    </source>
</reference>
<evidence type="ECO:0000313" key="2">
    <source>
        <dbReference type="EMBL" id="KAG7665596.1"/>
    </source>
</evidence>
<feature type="region of interest" description="Disordered" evidence="1">
    <location>
        <begin position="42"/>
        <end position="61"/>
    </location>
</feature>
<dbReference type="RefSeq" id="XP_049265828.1">
    <property type="nucleotide sequence ID" value="XM_049410516.1"/>
</dbReference>
<accession>A0A8J5URI5</accession>
<name>A0A8J5URI5_9ASCO</name>
<evidence type="ECO:0000313" key="3">
    <source>
        <dbReference type="Proteomes" id="UP000694255"/>
    </source>
</evidence>
<comment type="caution">
    <text evidence="2">The sequence shown here is derived from an EMBL/GenBank/DDBJ whole genome shotgun (WGS) entry which is preliminary data.</text>
</comment>
<gene>
    <name evidence="2" type="ORF">J8A68_000802</name>
</gene>
<dbReference type="GeneID" id="73467603"/>
<dbReference type="EMBL" id="JAGSYN010000048">
    <property type="protein sequence ID" value="KAG7665596.1"/>
    <property type="molecule type" value="Genomic_DNA"/>
</dbReference>
<proteinExistence type="predicted"/>
<sequence length="369" mass="41439">MTSFVDRTIATATTSTPTATATTTTTIGKDAATTSSLSMTSSLSSSSSSVFAPQPIAPIPTKLNDNEALSKMENSITPSPTPRSTPFGVLIDDFNSKYLHEKHLVEDIVEKPKEQMPKPPLLGLNTGERGDTPTWLISSTFVDELKETLPLISHEHATTYAIITHYLSNELFYANSLMNITQSFLNHEFNSFGDNLILDPNIPKTAKPYHGDIIDQLSMIYDYIIELTSIIEMFNDILRANIDIDEVSFINLKTIKSKLEYLVMSYLCDGIHDVMDSITEGIYEYNLYIEQLRTSEEAKGEEVEVDYDEDDGSSYSLINGLYDKIENTLKLKTDKLTNKDVSKFYTLLTYGIIENEEWNDLIKKLKALI</sequence>
<protein>
    <submittedName>
        <fullName evidence="2">Uncharacterized protein</fullName>
    </submittedName>
</protein>
<dbReference type="AlphaFoldDB" id="A0A8J5URI5"/>
<dbReference type="Proteomes" id="UP000694255">
    <property type="component" value="Unassembled WGS sequence"/>
</dbReference>
<organism evidence="2 3">
    <name type="scientific">[Candida] subhashii</name>
    <dbReference type="NCBI Taxonomy" id="561895"/>
    <lineage>
        <taxon>Eukaryota</taxon>
        <taxon>Fungi</taxon>
        <taxon>Dikarya</taxon>
        <taxon>Ascomycota</taxon>
        <taxon>Saccharomycotina</taxon>
        <taxon>Pichiomycetes</taxon>
        <taxon>Debaryomycetaceae</taxon>
        <taxon>Spathaspora</taxon>
    </lineage>
</organism>
<keyword evidence="3" id="KW-1185">Reference proteome</keyword>
<dbReference type="OrthoDB" id="4020980at2759"/>
<evidence type="ECO:0000256" key="1">
    <source>
        <dbReference type="SAM" id="MobiDB-lite"/>
    </source>
</evidence>